<keyword evidence="3" id="KW-1185">Reference proteome</keyword>
<sequence>ISGDKGVDIGSTNGTTTVNATNVTSNNGSVNITGNQGVNLGNGTNVTAKDNVTIESSNGSVNVTGTNVTTDGNINITAKVNITITNSNLSGKEFNTNATEGSSTITNNTISVTNLTVDAKDTNIFTDNNLNVTANTRLSADEVTFTNNSGIIDTNPVINNVTCATKPTLDVNPNLTITNATVTPTDRDPRYNDWLEDEERDTTRGKVVGKDHPLAAGETITVTSNEAFISTCYIFIDDILDRYHVSEEDARNLSVQEIIEKYGISREDRVLFERSCALVPNYLKSRLPYQSKSSLQESSEQR</sequence>
<proteinExistence type="predicted"/>
<feature type="non-terminal residue" evidence="2">
    <location>
        <position position="1"/>
    </location>
</feature>
<reference evidence="2 3" key="1">
    <citation type="submission" date="2017-08" db="EMBL/GenBank/DDBJ databases">
        <title>Reclassification of Bisgaard taxon 37 and 44.</title>
        <authorList>
            <person name="Christensen H."/>
        </authorList>
    </citation>
    <scope>NUCLEOTIDE SEQUENCE [LARGE SCALE GENOMIC DNA]</scope>
    <source>
        <strain evidence="2 3">B96_4</strain>
    </source>
</reference>
<dbReference type="AlphaFoldDB" id="A0A3A1Y1X1"/>
<evidence type="ECO:0000313" key="3">
    <source>
        <dbReference type="Proteomes" id="UP000266258"/>
    </source>
</evidence>
<evidence type="ECO:0000256" key="1">
    <source>
        <dbReference type="SAM" id="MobiDB-lite"/>
    </source>
</evidence>
<protein>
    <submittedName>
        <fullName evidence="2">Uncharacterized protein</fullName>
    </submittedName>
</protein>
<evidence type="ECO:0000313" key="2">
    <source>
        <dbReference type="EMBL" id="RIY32233.1"/>
    </source>
</evidence>
<name>A0A3A1Y1X1_9GAMM</name>
<dbReference type="RefSeq" id="WP_222986952.1">
    <property type="nucleotide sequence ID" value="NZ_NRJH01000044.1"/>
</dbReference>
<feature type="compositionally biased region" description="Low complexity" evidence="1">
    <location>
        <begin position="10"/>
        <end position="22"/>
    </location>
</feature>
<dbReference type="Proteomes" id="UP000266258">
    <property type="component" value="Unassembled WGS sequence"/>
</dbReference>
<gene>
    <name evidence="2" type="ORF">CJP74_05085</name>
</gene>
<organism evidence="2 3">
    <name type="scientific">Psittacicella melopsittaci</name>
    <dbReference type="NCBI Taxonomy" id="2028576"/>
    <lineage>
        <taxon>Bacteria</taxon>
        <taxon>Pseudomonadati</taxon>
        <taxon>Pseudomonadota</taxon>
        <taxon>Gammaproteobacteria</taxon>
        <taxon>Pasteurellales</taxon>
        <taxon>Psittacicellaceae</taxon>
        <taxon>Psittacicella</taxon>
    </lineage>
</organism>
<comment type="caution">
    <text evidence="2">The sequence shown here is derived from an EMBL/GenBank/DDBJ whole genome shotgun (WGS) entry which is preliminary data.</text>
</comment>
<feature type="region of interest" description="Disordered" evidence="1">
    <location>
        <begin position="1"/>
        <end position="22"/>
    </location>
</feature>
<accession>A0A3A1Y1X1</accession>
<dbReference type="EMBL" id="NRJH01000044">
    <property type="protein sequence ID" value="RIY32233.1"/>
    <property type="molecule type" value="Genomic_DNA"/>
</dbReference>